<evidence type="ECO:0008006" key="2">
    <source>
        <dbReference type="Google" id="ProtNLM"/>
    </source>
</evidence>
<dbReference type="EMBL" id="CP157584">
    <property type="protein sequence ID" value="XBO99261.1"/>
    <property type="molecule type" value="Genomic_DNA"/>
</dbReference>
<dbReference type="RefSeq" id="WP_253184333.1">
    <property type="nucleotide sequence ID" value="NZ_CP157584.1"/>
</dbReference>
<evidence type="ECO:0000313" key="1">
    <source>
        <dbReference type="EMBL" id="XBO99261.1"/>
    </source>
</evidence>
<accession>A0AAU7LC71</accession>
<dbReference type="SUPFAM" id="SSF160631">
    <property type="entry name" value="SMI1/KNR4-like"/>
    <property type="match status" value="1"/>
</dbReference>
<name>A0AAU7LC71_9BURK</name>
<dbReference type="AlphaFoldDB" id="A0AAU7LC71"/>
<protein>
    <recommendedName>
        <fullName evidence="2">Knr4/Smi1-like domain-containing protein</fullName>
    </recommendedName>
</protein>
<organism evidence="1">
    <name type="scientific">Achromobacter sp. HNDS-1</name>
    <dbReference type="NCBI Taxonomy" id="3151598"/>
    <lineage>
        <taxon>Bacteria</taxon>
        <taxon>Pseudomonadati</taxon>
        <taxon>Pseudomonadota</taxon>
        <taxon>Betaproteobacteria</taxon>
        <taxon>Burkholderiales</taxon>
        <taxon>Alcaligenaceae</taxon>
        <taxon>Achromobacter</taxon>
    </lineage>
</organism>
<sequence length="196" mass="21830">MMIDWSPIRAQFARFGALRAQPPGAWKGDIPLPEALAAFYEQVGPWGETYYENVGPVGITLSETQVSFPALHRLWDLQAGYRWDGVTGEQVPDWQPGWLVIADRAADPFIYDMQTGKILFAEHGMGSWKPVEIAPNLETLTAALCTVADVFETAGENLRDDDWVLRPEHRIRALAQLAAVLGDAGDAESFFEILER</sequence>
<dbReference type="InterPro" id="IPR037883">
    <property type="entry name" value="Knr4/Smi1-like_sf"/>
</dbReference>
<proteinExistence type="predicted"/>
<reference evidence="1" key="1">
    <citation type="submission" date="2024-05" db="EMBL/GenBank/DDBJ databases">
        <title>Transcriptome analysis of the degradation process of organic nitrogen by two heterotrophic nitrifying and aerobic denitrifying bacteria, Achromobacter sp. HNDS-1 and Enterobacter sp. HNDS-6.</title>
        <authorList>
            <person name="Huang Y."/>
        </authorList>
    </citation>
    <scope>NUCLEOTIDE SEQUENCE</scope>
    <source>
        <strain evidence="1">HNDS-1</strain>
    </source>
</reference>
<dbReference type="KEGG" id="achh:ABFG95_01930"/>
<gene>
    <name evidence="1" type="ORF">ABFG95_01930</name>
</gene>